<reference evidence="2 3" key="1">
    <citation type="submission" date="2020-08" db="EMBL/GenBank/DDBJ databases">
        <title>Genomic Encyclopedia of Type Strains, Phase IV (KMG-IV): sequencing the most valuable type-strain genomes for metagenomic binning, comparative biology and taxonomic classification.</title>
        <authorList>
            <person name="Goeker M."/>
        </authorList>
    </citation>
    <scope>NUCLEOTIDE SEQUENCE [LARGE SCALE GENOMIC DNA]</scope>
    <source>
        <strain evidence="2 3">DSM 26287</strain>
    </source>
</reference>
<feature type="transmembrane region" description="Helical" evidence="1">
    <location>
        <begin position="61"/>
        <end position="81"/>
    </location>
</feature>
<keyword evidence="3" id="KW-1185">Reference proteome</keyword>
<organism evidence="2 3">
    <name type="scientific">Thalassotalea piscium</name>
    <dbReference type="NCBI Taxonomy" id="1230533"/>
    <lineage>
        <taxon>Bacteria</taxon>
        <taxon>Pseudomonadati</taxon>
        <taxon>Pseudomonadota</taxon>
        <taxon>Gammaproteobacteria</taxon>
        <taxon>Alteromonadales</taxon>
        <taxon>Colwelliaceae</taxon>
        <taxon>Thalassotalea</taxon>
    </lineage>
</organism>
<keyword evidence="1" id="KW-0472">Membrane</keyword>
<feature type="transmembrane region" description="Helical" evidence="1">
    <location>
        <begin position="165"/>
        <end position="184"/>
    </location>
</feature>
<feature type="transmembrane region" description="Helical" evidence="1">
    <location>
        <begin position="126"/>
        <end position="144"/>
    </location>
</feature>
<evidence type="ECO:0000313" key="3">
    <source>
        <dbReference type="Proteomes" id="UP000537141"/>
    </source>
</evidence>
<proteinExistence type="predicted"/>
<name>A0A7X0TTC4_9GAMM</name>
<feature type="transmembrane region" description="Helical" evidence="1">
    <location>
        <begin position="190"/>
        <end position="210"/>
    </location>
</feature>
<dbReference type="AlphaFoldDB" id="A0A7X0TTC4"/>
<evidence type="ECO:0000313" key="2">
    <source>
        <dbReference type="EMBL" id="MBB6543076.1"/>
    </source>
</evidence>
<keyword evidence="1" id="KW-0812">Transmembrane</keyword>
<feature type="transmembrane region" description="Helical" evidence="1">
    <location>
        <begin position="37"/>
        <end position="55"/>
    </location>
</feature>
<gene>
    <name evidence="2" type="ORF">HNQ55_001583</name>
</gene>
<dbReference type="Proteomes" id="UP000537141">
    <property type="component" value="Unassembled WGS sequence"/>
</dbReference>
<evidence type="ECO:0000256" key="1">
    <source>
        <dbReference type="SAM" id="Phobius"/>
    </source>
</evidence>
<sequence length="219" mass="24615">MSVIALLHFVVGCGAVIAGFTSLLVKKGSTVHKQSGRMFMVTMLLLSLSGFYLSYARELQFTFLLSAFALYLVVTGWLAAWHSARDRTHVAKCELTFSVLLCLTCFAWFFLGTALNWSHPETEPPYGAYAFIGVCVSLFMLGDIKWLKKGQTSEDNHIHRHLTRVGSSMLLATTVFFLGNNHVLPESMRTMTVLLTPIFSVIVITLFYRFTYLRFCKGT</sequence>
<feature type="transmembrane region" description="Helical" evidence="1">
    <location>
        <begin position="93"/>
        <end position="114"/>
    </location>
</feature>
<dbReference type="RefSeq" id="WP_184423883.1">
    <property type="nucleotide sequence ID" value="NZ_BAABLB010000049.1"/>
</dbReference>
<comment type="caution">
    <text evidence="2">The sequence shown here is derived from an EMBL/GenBank/DDBJ whole genome shotgun (WGS) entry which is preliminary data.</text>
</comment>
<feature type="transmembrane region" description="Helical" evidence="1">
    <location>
        <begin position="6"/>
        <end position="25"/>
    </location>
</feature>
<dbReference type="EMBL" id="JACHHU010000010">
    <property type="protein sequence ID" value="MBB6543076.1"/>
    <property type="molecule type" value="Genomic_DNA"/>
</dbReference>
<protein>
    <submittedName>
        <fullName evidence="2">Putative membrane protein</fullName>
    </submittedName>
</protein>
<accession>A0A7X0TTC4</accession>
<keyword evidence="1" id="KW-1133">Transmembrane helix</keyword>